<protein>
    <recommendedName>
        <fullName evidence="3">Venom dipeptidyl peptidase 4</fullName>
    </recommendedName>
</protein>
<dbReference type="SUPFAM" id="SSF82171">
    <property type="entry name" value="DPP6 N-terminal domain-like"/>
    <property type="match status" value="1"/>
</dbReference>
<feature type="domain" description="Peptidase S9 prolyl oligopeptidase catalytic" evidence="4">
    <location>
        <begin position="413"/>
        <end position="616"/>
    </location>
</feature>
<name>A0ABD1E8U9_HYPHA</name>
<evidence type="ECO:0000256" key="3">
    <source>
        <dbReference type="ARBA" id="ARBA00072929"/>
    </source>
</evidence>
<comment type="similarity">
    <text evidence="1">Belongs to the peptidase S9B family. DPPIV subfamily.</text>
</comment>
<comment type="caution">
    <text evidence="6">The sequence shown here is derived from an EMBL/GenBank/DDBJ whole genome shotgun (WGS) entry which is preliminary data.</text>
</comment>
<evidence type="ECO:0000256" key="2">
    <source>
        <dbReference type="ARBA" id="ARBA00023180"/>
    </source>
</evidence>
<evidence type="ECO:0000259" key="5">
    <source>
        <dbReference type="Pfam" id="PF00930"/>
    </source>
</evidence>
<dbReference type="InterPro" id="IPR001375">
    <property type="entry name" value="Peptidase_S9_cat"/>
</dbReference>
<dbReference type="InterPro" id="IPR050278">
    <property type="entry name" value="Serine_Prot_S9B/DPPIV"/>
</dbReference>
<dbReference type="Pfam" id="PF00326">
    <property type="entry name" value="Peptidase_S9"/>
    <property type="match status" value="1"/>
</dbReference>
<dbReference type="EMBL" id="JBDJPC010000009">
    <property type="protein sequence ID" value="KAL1491025.1"/>
    <property type="molecule type" value="Genomic_DNA"/>
</dbReference>
<dbReference type="Pfam" id="PF00930">
    <property type="entry name" value="DPPIV_N"/>
    <property type="match status" value="1"/>
</dbReference>
<keyword evidence="7" id="KW-1185">Reference proteome</keyword>
<keyword evidence="2" id="KW-0325">Glycoprotein</keyword>
<proteinExistence type="inferred from homology"/>
<sequence length="617" mass="69074">MDFFLVEWAPVGHALVYVYKNNIFYMSAPESDQVIPITETNETEFVFNGIPDWVYEEEVFGSNKALWFSDDGTKLAFVRFNDTRVEAMVVPIYGEPGSLYFQYPRANLIKYPKAGTPNPTVTLLLYDFSNSSLNELTVPTELETMQPILTSIKWATNNSLIAIWTNRVQNRADIVVYENLSNTPTLIKSVIESSGWVDLFVPPHTSNVGTQMALLLSNNVNSTVGSYRHLAILDITQGDSEEFLTEGTYVVTEVLGWNSLNNLIYYTATDSNDSSIQHVYSVSPTSKAITCLSCSLKSKNGDNDCTYNSAEMSKDFSYLVLICNGPSIPDISIVSTESGRILQWTTNEDLATDLAGISLPVKEKFEFPIADGFTAKVMLKLPPNLDRSGNTKYPMLVNVYGGPDTYQVTNKFSIDWGSYLAANKSIIYATIDGRGSGLRGNNLLFAGYRKLGTVEVVDQVNVTRLIQESLPYVDASRTAIWGWSYGGYASGMALAIDTENVFKCGISVAPVTDWALYDSIYTERFMGLPLEDDNLAGYKEAQLLQKYAGLKGKRYFLIHGTFDDNVHYQQSMMWAKTLERNDILFRQLSYPDEDHSLLGVRPHLYHSLENFLNECFA</sequence>
<organism evidence="6 7">
    <name type="scientific">Hypothenemus hampei</name>
    <name type="common">Coffee berry borer</name>
    <dbReference type="NCBI Taxonomy" id="57062"/>
    <lineage>
        <taxon>Eukaryota</taxon>
        <taxon>Metazoa</taxon>
        <taxon>Ecdysozoa</taxon>
        <taxon>Arthropoda</taxon>
        <taxon>Hexapoda</taxon>
        <taxon>Insecta</taxon>
        <taxon>Pterygota</taxon>
        <taxon>Neoptera</taxon>
        <taxon>Endopterygota</taxon>
        <taxon>Coleoptera</taxon>
        <taxon>Polyphaga</taxon>
        <taxon>Cucujiformia</taxon>
        <taxon>Curculionidae</taxon>
        <taxon>Scolytinae</taxon>
        <taxon>Hypothenemus</taxon>
    </lineage>
</organism>
<dbReference type="Gene3D" id="3.40.50.1820">
    <property type="entry name" value="alpha/beta hydrolase"/>
    <property type="match status" value="1"/>
</dbReference>
<dbReference type="PANTHER" id="PTHR11731">
    <property type="entry name" value="PROTEASE FAMILY S9B,C DIPEPTIDYL-PEPTIDASE IV-RELATED"/>
    <property type="match status" value="1"/>
</dbReference>
<feature type="domain" description="Dipeptidylpeptidase IV N-terminal" evidence="5">
    <location>
        <begin position="6"/>
        <end position="329"/>
    </location>
</feature>
<dbReference type="FunFam" id="3.40.50.1820:FF:000003">
    <property type="entry name" value="Dipeptidyl peptidase 4"/>
    <property type="match status" value="1"/>
</dbReference>
<dbReference type="Proteomes" id="UP001566132">
    <property type="component" value="Unassembled WGS sequence"/>
</dbReference>
<reference evidence="6 7" key="1">
    <citation type="submission" date="2024-05" db="EMBL/GenBank/DDBJ databases">
        <title>Genetic variation in Jamaican populations of the coffee berry borer (Hypothenemus hampei).</title>
        <authorList>
            <person name="Errbii M."/>
            <person name="Myrie A."/>
        </authorList>
    </citation>
    <scope>NUCLEOTIDE SEQUENCE [LARGE SCALE GENOMIC DNA]</scope>
    <source>
        <strain evidence="6">JA-Hopewell-2020-01-JO</strain>
        <tissue evidence="6">Whole body</tissue>
    </source>
</reference>
<dbReference type="PANTHER" id="PTHR11731:SF192">
    <property type="entry name" value="IP17501P"/>
    <property type="match status" value="1"/>
</dbReference>
<accession>A0ABD1E8U9</accession>
<evidence type="ECO:0000313" key="7">
    <source>
        <dbReference type="Proteomes" id="UP001566132"/>
    </source>
</evidence>
<dbReference type="InterPro" id="IPR029058">
    <property type="entry name" value="AB_hydrolase_fold"/>
</dbReference>
<gene>
    <name evidence="6" type="ORF">ABEB36_011684</name>
</gene>
<evidence type="ECO:0000256" key="1">
    <source>
        <dbReference type="ARBA" id="ARBA00010036"/>
    </source>
</evidence>
<dbReference type="SUPFAM" id="SSF53474">
    <property type="entry name" value="alpha/beta-Hydrolases"/>
    <property type="match status" value="1"/>
</dbReference>
<dbReference type="AlphaFoldDB" id="A0ABD1E8U9"/>
<evidence type="ECO:0000259" key="4">
    <source>
        <dbReference type="Pfam" id="PF00326"/>
    </source>
</evidence>
<evidence type="ECO:0000313" key="6">
    <source>
        <dbReference type="EMBL" id="KAL1491025.1"/>
    </source>
</evidence>
<dbReference type="InterPro" id="IPR002469">
    <property type="entry name" value="Peptidase_S9B_N"/>
</dbReference>
<dbReference type="Gene3D" id="2.140.10.30">
    <property type="entry name" value="Dipeptidylpeptidase IV, N-terminal domain"/>
    <property type="match status" value="1"/>
</dbReference>